<gene>
    <name evidence="2" type="ORF">COCVIDRAFT_16652</name>
</gene>
<evidence type="ECO:0000313" key="3">
    <source>
        <dbReference type="Proteomes" id="UP000054337"/>
    </source>
</evidence>
<feature type="compositionally biased region" description="Basic and acidic residues" evidence="1">
    <location>
        <begin position="84"/>
        <end position="94"/>
    </location>
</feature>
<feature type="region of interest" description="Disordered" evidence="1">
    <location>
        <begin position="1"/>
        <end position="23"/>
    </location>
</feature>
<dbReference type="GeneID" id="26251863"/>
<protein>
    <submittedName>
        <fullName evidence="2">Uncharacterized protein</fullName>
    </submittedName>
</protein>
<accession>W7EDK7</accession>
<dbReference type="EMBL" id="KI968741">
    <property type="protein sequence ID" value="EUN26301.1"/>
    <property type="molecule type" value="Genomic_DNA"/>
</dbReference>
<dbReference type="AlphaFoldDB" id="W7EDK7"/>
<evidence type="ECO:0000256" key="1">
    <source>
        <dbReference type="SAM" id="MobiDB-lite"/>
    </source>
</evidence>
<evidence type="ECO:0000313" key="2">
    <source>
        <dbReference type="EMBL" id="EUN26301.1"/>
    </source>
</evidence>
<proteinExistence type="predicted"/>
<reference evidence="2 3" key="1">
    <citation type="journal article" date="2013" name="PLoS Genet.">
        <title>Comparative genome structure, secondary metabolite, and effector coding capacity across Cochliobolus pathogens.</title>
        <authorList>
            <person name="Condon B.J."/>
            <person name="Leng Y."/>
            <person name="Wu D."/>
            <person name="Bushley K.E."/>
            <person name="Ohm R.A."/>
            <person name="Otillar R."/>
            <person name="Martin J."/>
            <person name="Schackwitz W."/>
            <person name="Grimwood J."/>
            <person name="MohdZainudin N."/>
            <person name="Xue C."/>
            <person name="Wang R."/>
            <person name="Manning V.A."/>
            <person name="Dhillon B."/>
            <person name="Tu Z.J."/>
            <person name="Steffenson B.J."/>
            <person name="Salamov A."/>
            <person name="Sun H."/>
            <person name="Lowry S."/>
            <person name="LaButti K."/>
            <person name="Han J."/>
            <person name="Copeland A."/>
            <person name="Lindquist E."/>
            <person name="Barry K."/>
            <person name="Schmutz J."/>
            <person name="Baker S.E."/>
            <person name="Ciuffetti L.M."/>
            <person name="Grigoriev I.V."/>
            <person name="Zhong S."/>
            <person name="Turgeon B.G."/>
        </authorList>
    </citation>
    <scope>NUCLEOTIDE SEQUENCE [LARGE SCALE GENOMIC DNA]</scope>
    <source>
        <strain evidence="2 3">FI3</strain>
    </source>
</reference>
<dbReference type="HOGENOM" id="CLU_1677547_0_0_1"/>
<keyword evidence="3" id="KW-1185">Reference proteome</keyword>
<dbReference type="RefSeq" id="XP_014555839.1">
    <property type="nucleotide sequence ID" value="XM_014700353.1"/>
</dbReference>
<feature type="region of interest" description="Disordered" evidence="1">
    <location>
        <begin position="55"/>
        <end position="101"/>
    </location>
</feature>
<name>W7EDK7_BIPV3</name>
<dbReference type="Proteomes" id="UP000054337">
    <property type="component" value="Unassembled WGS sequence"/>
</dbReference>
<sequence length="157" mass="17410">MSANTNEVVMRDARASNPDDPLDKLISLGEEELKGINNASSEWRDGVLLREYKKEKATAEVPKPLDPSQEEGGLTKGPEPLGPAREKGEPIKEPPKKKKANRCQYHFPNKECMAADPTLKNWGRFIPLLSPEAILAAATLINQQFSEIVKSFISKNN</sequence>
<organism evidence="2 3">
    <name type="scientific">Bipolaris victoriae (strain FI3)</name>
    <name type="common">Victoria blight of oats agent</name>
    <name type="synonym">Cochliobolus victoriae</name>
    <dbReference type="NCBI Taxonomy" id="930091"/>
    <lineage>
        <taxon>Eukaryota</taxon>
        <taxon>Fungi</taxon>
        <taxon>Dikarya</taxon>
        <taxon>Ascomycota</taxon>
        <taxon>Pezizomycotina</taxon>
        <taxon>Dothideomycetes</taxon>
        <taxon>Pleosporomycetidae</taxon>
        <taxon>Pleosporales</taxon>
        <taxon>Pleosporineae</taxon>
        <taxon>Pleosporaceae</taxon>
        <taxon>Bipolaris</taxon>
    </lineage>
</organism>